<dbReference type="InterPro" id="IPR041881">
    <property type="entry name" value="PqqD_sf"/>
</dbReference>
<dbReference type="Pfam" id="PF05402">
    <property type="entry name" value="PqqD"/>
    <property type="match status" value="1"/>
</dbReference>
<gene>
    <name evidence="1" type="ORF">BN587_01610</name>
</gene>
<comment type="caution">
    <text evidence="1">The sequence shown here is derived from an EMBL/GenBank/DDBJ whole genome shotgun (WGS) entry which is preliminary data.</text>
</comment>
<name>R6WF46_9FIRM</name>
<dbReference type="Gene3D" id="1.10.10.1150">
    <property type="entry name" value="Coenzyme PQQ synthesis protein D (PqqD)"/>
    <property type="match status" value="1"/>
</dbReference>
<dbReference type="AlphaFoldDB" id="R6WF46"/>
<protein>
    <recommendedName>
        <fullName evidence="2">Coenzyme PQQ synthesis protein D (PqqD)</fullName>
    </recommendedName>
</protein>
<evidence type="ECO:0000313" key="1">
    <source>
        <dbReference type="EMBL" id="CDD09728.1"/>
    </source>
</evidence>
<dbReference type="HOGENOM" id="CLU_2357269_0_0_9"/>
<evidence type="ECO:0008006" key="2">
    <source>
        <dbReference type="Google" id="ProtNLM"/>
    </source>
</evidence>
<proteinExistence type="predicted"/>
<sequence length="96" mass="11546">MVVYDFFKDKIPRVIALKTRENEDFLIAESDGLDIFYLNETAKNFLELCDGKRKIEEIKEMFLKDYVIDENSLEQDIVNLIRDLQWKNIIRLEDKK</sequence>
<dbReference type="InterPro" id="IPR008792">
    <property type="entry name" value="PQQD"/>
</dbReference>
<accession>R6WF46</accession>
<organism evidence="1">
    <name type="scientific">Phascolarctobacterium succinatutens CAG:287</name>
    <dbReference type="NCBI Taxonomy" id="1263101"/>
    <lineage>
        <taxon>Bacteria</taxon>
        <taxon>Bacillati</taxon>
        <taxon>Bacillota</taxon>
        <taxon>Negativicutes</taxon>
        <taxon>Acidaminococcales</taxon>
        <taxon>Acidaminococcaceae</taxon>
        <taxon>Phascolarctobacterium</taxon>
    </lineage>
</organism>
<reference evidence="1" key="1">
    <citation type="submission" date="2012-11" db="EMBL/GenBank/DDBJ databases">
        <title>Dependencies among metagenomic species, viruses, plasmids and units of genetic variation.</title>
        <authorList>
            <person name="Nielsen H.B."/>
            <person name="Almeida M."/>
            <person name="Juncker A.S."/>
            <person name="Rasmussen S."/>
            <person name="Li J."/>
            <person name="Sunagawa S."/>
            <person name="Plichta D."/>
            <person name="Gautier L."/>
            <person name="Le Chatelier E."/>
            <person name="Peletier E."/>
            <person name="Bonde I."/>
            <person name="Nielsen T."/>
            <person name="Manichanh C."/>
            <person name="Arumugam M."/>
            <person name="Batto J."/>
            <person name="Santos M.B.Q.D."/>
            <person name="Blom N."/>
            <person name="Borruel N."/>
            <person name="Burgdorf K.S."/>
            <person name="Boumezbeur F."/>
            <person name="Casellas F."/>
            <person name="Dore J."/>
            <person name="Guarner F."/>
            <person name="Hansen T."/>
            <person name="Hildebrand F."/>
            <person name="Kaas R.S."/>
            <person name="Kennedy S."/>
            <person name="Kristiansen K."/>
            <person name="Kultima J.R."/>
            <person name="Leonard P."/>
            <person name="Levenez F."/>
            <person name="Lund O."/>
            <person name="Moumen B."/>
            <person name="Le Paslier D."/>
            <person name="Pons N."/>
            <person name="Pedersen O."/>
            <person name="Prifti E."/>
            <person name="Qin J."/>
            <person name="Raes J."/>
            <person name="Tap J."/>
            <person name="Tims S."/>
            <person name="Ussery D.W."/>
            <person name="Yamada T."/>
            <person name="MetaHit consortium"/>
            <person name="Renault P."/>
            <person name="Sicheritz-Ponten T."/>
            <person name="Bork P."/>
            <person name="Wang J."/>
            <person name="Brunak S."/>
            <person name="Ehrlich S.D."/>
        </authorList>
    </citation>
    <scope>NUCLEOTIDE SEQUENCE [LARGE SCALE GENOMIC DNA]</scope>
</reference>
<dbReference type="EMBL" id="CBGL010000015">
    <property type="protein sequence ID" value="CDD09728.1"/>
    <property type="molecule type" value="Genomic_DNA"/>
</dbReference>
<dbReference type="Proteomes" id="UP000014937">
    <property type="component" value="Unassembled WGS sequence"/>
</dbReference>